<proteinExistence type="predicted"/>
<protein>
    <submittedName>
        <fullName evidence="2">Uncharacterized protein</fullName>
    </submittedName>
</protein>
<name>A0A822XSX1_NELNU</name>
<organism evidence="2 3">
    <name type="scientific">Nelumbo nucifera</name>
    <name type="common">Sacred lotus</name>
    <dbReference type="NCBI Taxonomy" id="4432"/>
    <lineage>
        <taxon>Eukaryota</taxon>
        <taxon>Viridiplantae</taxon>
        <taxon>Streptophyta</taxon>
        <taxon>Embryophyta</taxon>
        <taxon>Tracheophyta</taxon>
        <taxon>Spermatophyta</taxon>
        <taxon>Magnoliopsida</taxon>
        <taxon>Proteales</taxon>
        <taxon>Nelumbonaceae</taxon>
        <taxon>Nelumbo</taxon>
    </lineage>
</organism>
<evidence type="ECO:0000256" key="1">
    <source>
        <dbReference type="SAM" id="Phobius"/>
    </source>
</evidence>
<keyword evidence="1" id="KW-0472">Membrane</keyword>
<reference evidence="2 3" key="1">
    <citation type="journal article" date="2020" name="Mol. Biol. Evol.">
        <title>Distinct Expression and Methylation Patterns for Genes with Different Fates following a Single Whole-Genome Duplication in Flowering Plants.</title>
        <authorList>
            <person name="Shi T."/>
            <person name="Rahmani R.S."/>
            <person name="Gugger P.F."/>
            <person name="Wang M."/>
            <person name="Li H."/>
            <person name="Zhang Y."/>
            <person name="Li Z."/>
            <person name="Wang Q."/>
            <person name="Van de Peer Y."/>
            <person name="Marchal K."/>
            <person name="Chen J."/>
        </authorList>
    </citation>
    <scope>NUCLEOTIDE SEQUENCE [LARGE SCALE GENOMIC DNA]</scope>
    <source>
        <tissue evidence="2">Leaf</tissue>
    </source>
</reference>
<dbReference type="AlphaFoldDB" id="A0A822XSX1"/>
<feature type="transmembrane region" description="Helical" evidence="1">
    <location>
        <begin position="113"/>
        <end position="137"/>
    </location>
</feature>
<keyword evidence="1" id="KW-1133">Transmembrane helix</keyword>
<dbReference type="EMBL" id="DUZY01000001">
    <property type="protein sequence ID" value="DAD22006.1"/>
    <property type="molecule type" value="Genomic_DNA"/>
</dbReference>
<evidence type="ECO:0000313" key="2">
    <source>
        <dbReference type="EMBL" id="DAD22006.1"/>
    </source>
</evidence>
<keyword evidence="3" id="KW-1185">Reference proteome</keyword>
<accession>A0A822XSX1</accession>
<keyword evidence="1" id="KW-0812">Transmembrane</keyword>
<evidence type="ECO:0000313" key="3">
    <source>
        <dbReference type="Proteomes" id="UP000607653"/>
    </source>
</evidence>
<feature type="transmembrane region" description="Helical" evidence="1">
    <location>
        <begin position="30"/>
        <end position="52"/>
    </location>
</feature>
<comment type="caution">
    <text evidence="2">The sequence shown here is derived from an EMBL/GenBank/DDBJ whole genome shotgun (WGS) entry which is preliminary data.</text>
</comment>
<gene>
    <name evidence="2" type="ORF">HUJ06_023469</name>
</gene>
<dbReference type="Proteomes" id="UP000607653">
    <property type="component" value="Unassembled WGS sequence"/>
</dbReference>
<sequence>MQYFQKCTNKMKIVAGKIESRERKKIKRRLASVFFTNFYGFSFHPVPPLFIVSKLEKMRSKLLMVSPIMFSLSPDNVSTSKRNNGGTRESDSYRNLHFAVCNLKMEELPLKFYFIQLSGPLASVVNLPIYLLELIIIEK</sequence>